<evidence type="ECO:0000259" key="1">
    <source>
        <dbReference type="Pfam" id="PF07179"/>
    </source>
</evidence>
<protein>
    <submittedName>
        <fullName evidence="2">SseB family protein</fullName>
    </submittedName>
</protein>
<reference evidence="2 3" key="1">
    <citation type="submission" date="2019-07" db="EMBL/GenBank/DDBJ databases">
        <title>Complete Genome Sequence of drought tolerant Plant Growth-Promoting Rhizobacterium Glutamicibacter halophytocola DR408.</title>
        <authorList>
            <person name="Nishu S.D."/>
            <person name="Lee T.K."/>
        </authorList>
    </citation>
    <scope>NUCLEOTIDE SEQUENCE [LARGE SCALE GENOMIC DNA]</scope>
    <source>
        <strain evidence="2 3">DR408</strain>
    </source>
</reference>
<gene>
    <name evidence="2" type="ORF">FQA45_07070</name>
</gene>
<sequence length="197" mass="21983">MIQSWMLICHFRPLPRFSRIRRLHLGLYRDMLEYMSTENTPAAHDGQNPTQIPDAIIETPMDQHRAKPKTHFEMMLQAGLNKPELSGSVIGAFMSAEVYFLSREEVTEENKNAQPMLLTNPTGEAVVALFTTLERIPSSYIDQAPFGVKVQGATVVRALENTGFVVNPGDELSFEVPADGVAILQQQLLKQKSEGQA</sequence>
<dbReference type="InterPro" id="IPR009839">
    <property type="entry name" value="SseB_N"/>
</dbReference>
<dbReference type="Proteomes" id="UP000320717">
    <property type="component" value="Chromosome"/>
</dbReference>
<feature type="domain" description="SseB protein N-terminal" evidence="1">
    <location>
        <begin position="83"/>
        <end position="182"/>
    </location>
</feature>
<evidence type="ECO:0000313" key="3">
    <source>
        <dbReference type="Proteomes" id="UP000320717"/>
    </source>
</evidence>
<accession>A0ABX5Y8B4</accession>
<organism evidence="2 3">
    <name type="scientific">Glutamicibacter halophytocola</name>
    <dbReference type="NCBI Taxonomy" id="1933880"/>
    <lineage>
        <taxon>Bacteria</taxon>
        <taxon>Bacillati</taxon>
        <taxon>Actinomycetota</taxon>
        <taxon>Actinomycetes</taxon>
        <taxon>Micrococcales</taxon>
        <taxon>Micrococcaceae</taxon>
        <taxon>Glutamicibacter</taxon>
    </lineage>
</organism>
<name>A0ABX5Y8B4_9MICC</name>
<keyword evidence="3" id="KW-1185">Reference proteome</keyword>
<dbReference type="EMBL" id="CP042260">
    <property type="protein sequence ID" value="QDY66090.1"/>
    <property type="molecule type" value="Genomic_DNA"/>
</dbReference>
<dbReference type="Pfam" id="PF07179">
    <property type="entry name" value="SseB"/>
    <property type="match status" value="1"/>
</dbReference>
<proteinExistence type="predicted"/>
<evidence type="ECO:0000313" key="2">
    <source>
        <dbReference type="EMBL" id="QDY66090.1"/>
    </source>
</evidence>